<dbReference type="Proteomes" id="UP001208570">
    <property type="component" value="Unassembled WGS sequence"/>
</dbReference>
<dbReference type="Pfam" id="PF20920">
    <property type="entry name" value="DAXX_hist_bd"/>
    <property type="match status" value="1"/>
</dbReference>
<reference evidence="2" key="1">
    <citation type="journal article" date="2023" name="Mol. Biol. Evol.">
        <title>Third-Generation Sequencing Reveals the Adaptive Role of the Epigenome in Three Deep-Sea Polychaetes.</title>
        <authorList>
            <person name="Perez M."/>
            <person name="Aroh O."/>
            <person name="Sun Y."/>
            <person name="Lan Y."/>
            <person name="Juniper S.K."/>
            <person name="Young C.R."/>
            <person name="Angers B."/>
            <person name="Qian P.Y."/>
        </authorList>
    </citation>
    <scope>NUCLEOTIDE SEQUENCE</scope>
    <source>
        <strain evidence="2">P08H-3</strain>
    </source>
</reference>
<dbReference type="PANTHER" id="PTHR12766:SF7">
    <property type="entry name" value="DEATH DOMAIN-ASSOCIATED PROTEIN 6"/>
    <property type="match status" value="1"/>
</dbReference>
<dbReference type="EMBL" id="JAODUP010000383">
    <property type="protein sequence ID" value="KAK2150901.1"/>
    <property type="molecule type" value="Genomic_DNA"/>
</dbReference>
<dbReference type="InterPro" id="IPR046378">
    <property type="entry name" value="DAXX_histone-bd"/>
</dbReference>
<dbReference type="GO" id="GO:0050681">
    <property type="term" value="F:nuclear androgen receptor binding"/>
    <property type="evidence" value="ECO:0007669"/>
    <property type="project" value="TreeGrafter"/>
</dbReference>
<gene>
    <name evidence="2" type="ORF">LSH36_383g01025</name>
</gene>
<organism evidence="2 3">
    <name type="scientific">Paralvinella palmiformis</name>
    <dbReference type="NCBI Taxonomy" id="53620"/>
    <lineage>
        <taxon>Eukaryota</taxon>
        <taxon>Metazoa</taxon>
        <taxon>Spiralia</taxon>
        <taxon>Lophotrochozoa</taxon>
        <taxon>Annelida</taxon>
        <taxon>Polychaeta</taxon>
        <taxon>Sedentaria</taxon>
        <taxon>Canalipalpata</taxon>
        <taxon>Terebellida</taxon>
        <taxon>Terebelliformia</taxon>
        <taxon>Alvinellidae</taxon>
        <taxon>Paralvinella</taxon>
    </lineage>
</organism>
<keyword evidence="3" id="KW-1185">Reference proteome</keyword>
<dbReference type="InterPro" id="IPR046426">
    <property type="entry name" value="DAXX_histone-bd_sf"/>
</dbReference>
<dbReference type="GO" id="GO:0003713">
    <property type="term" value="F:transcription coactivator activity"/>
    <property type="evidence" value="ECO:0007669"/>
    <property type="project" value="TreeGrafter"/>
</dbReference>
<proteinExistence type="predicted"/>
<feature type="domain" description="Daxx histone-binding" evidence="1">
    <location>
        <begin position="42"/>
        <end position="89"/>
    </location>
</feature>
<name>A0AAD9JDE8_9ANNE</name>
<dbReference type="Gene3D" id="1.20.58.2170">
    <property type="match status" value="1"/>
</dbReference>
<dbReference type="AlphaFoldDB" id="A0AAD9JDE8"/>
<evidence type="ECO:0000313" key="2">
    <source>
        <dbReference type="EMBL" id="KAK2150901.1"/>
    </source>
</evidence>
<dbReference type="PANTHER" id="PTHR12766">
    <property type="entry name" value="DEATH DOMAIN-ASSOCIATED PROTEIN 6 DAXX"/>
    <property type="match status" value="1"/>
</dbReference>
<dbReference type="GO" id="GO:0006334">
    <property type="term" value="P:nucleosome assembly"/>
    <property type="evidence" value="ECO:0007669"/>
    <property type="project" value="TreeGrafter"/>
</dbReference>
<dbReference type="GO" id="GO:0016605">
    <property type="term" value="C:PML body"/>
    <property type="evidence" value="ECO:0007669"/>
    <property type="project" value="TreeGrafter"/>
</dbReference>
<dbReference type="GO" id="GO:0042981">
    <property type="term" value="P:regulation of apoptotic process"/>
    <property type="evidence" value="ECO:0007669"/>
    <property type="project" value="TreeGrafter"/>
</dbReference>
<dbReference type="GO" id="GO:0003714">
    <property type="term" value="F:transcription corepressor activity"/>
    <property type="evidence" value="ECO:0007669"/>
    <property type="project" value="TreeGrafter"/>
</dbReference>
<evidence type="ECO:0000313" key="3">
    <source>
        <dbReference type="Proteomes" id="UP001208570"/>
    </source>
</evidence>
<dbReference type="GO" id="GO:0042393">
    <property type="term" value="F:histone binding"/>
    <property type="evidence" value="ECO:0007669"/>
    <property type="project" value="InterPro"/>
</dbReference>
<sequence>MYLSLSLSGTRYPVINRKVEKFINKHQIFPDYPDIFSIICYCNKKHNLRLRKKMLQELAKDVFTEVGNRLQERRMEDFISNFGSHLTDRYKYVNSSPILL</sequence>
<evidence type="ECO:0000259" key="1">
    <source>
        <dbReference type="Pfam" id="PF20920"/>
    </source>
</evidence>
<comment type="caution">
    <text evidence="2">The sequence shown here is derived from an EMBL/GenBank/DDBJ whole genome shotgun (WGS) entry which is preliminary data.</text>
</comment>
<protein>
    <recommendedName>
        <fullName evidence="1">Daxx histone-binding domain-containing protein</fullName>
    </recommendedName>
</protein>
<accession>A0AAD9JDE8</accession>